<organism evidence="1 2">
    <name type="scientific">Coniosporium uncinatum</name>
    <dbReference type="NCBI Taxonomy" id="93489"/>
    <lineage>
        <taxon>Eukaryota</taxon>
        <taxon>Fungi</taxon>
        <taxon>Dikarya</taxon>
        <taxon>Ascomycota</taxon>
        <taxon>Pezizomycotina</taxon>
        <taxon>Dothideomycetes</taxon>
        <taxon>Dothideomycetes incertae sedis</taxon>
        <taxon>Coniosporium</taxon>
    </lineage>
</organism>
<evidence type="ECO:0000313" key="2">
    <source>
        <dbReference type="Proteomes" id="UP001186974"/>
    </source>
</evidence>
<protein>
    <submittedName>
        <fullName evidence="1">Uncharacterized protein</fullName>
    </submittedName>
</protein>
<feature type="non-terminal residue" evidence="1">
    <location>
        <position position="142"/>
    </location>
</feature>
<reference evidence="1" key="1">
    <citation type="submission" date="2024-09" db="EMBL/GenBank/DDBJ databases">
        <title>Black Yeasts Isolated from many extreme environments.</title>
        <authorList>
            <person name="Coleine C."/>
            <person name="Stajich J.E."/>
            <person name="Selbmann L."/>
        </authorList>
    </citation>
    <scope>NUCLEOTIDE SEQUENCE</scope>
    <source>
        <strain evidence="1">CCFEE 5737</strain>
    </source>
</reference>
<dbReference type="Proteomes" id="UP001186974">
    <property type="component" value="Unassembled WGS sequence"/>
</dbReference>
<keyword evidence="2" id="KW-1185">Reference proteome</keyword>
<accession>A0ACC3DIJ2</accession>
<sequence length="142" mass="15637">MGMQRTASMDSNTFDQYGAMNGMNSPVYTPSPTMAMPSMAPQQLQYQQAMLAASRQGPYYPQMGMNGYHSPAPAMDAYRNVSSPLNGQAMSGASPLMPQSGFGQPAFNPMMGQQQMYQQYPMQPMQYMQPQMQHAGAGRRGR</sequence>
<name>A0ACC3DIJ2_9PEZI</name>
<dbReference type="EMBL" id="JAWDJW010003862">
    <property type="protein sequence ID" value="KAK3076532.1"/>
    <property type="molecule type" value="Genomic_DNA"/>
</dbReference>
<evidence type="ECO:0000313" key="1">
    <source>
        <dbReference type="EMBL" id="KAK3076532.1"/>
    </source>
</evidence>
<comment type="caution">
    <text evidence="1">The sequence shown here is derived from an EMBL/GenBank/DDBJ whole genome shotgun (WGS) entry which is preliminary data.</text>
</comment>
<gene>
    <name evidence="1" type="ORF">LTS18_012754</name>
</gene>
<proteinExistence type="predicted"/>